<dbReference type="Proteomes" id="UP000033533">
    <property type="component" value="Unassembled WGS sequence"/>
</dbReference>
<evidence type="ECO:0000256" key="6">
    <source>
        <dbReference type="ARBA" id="ARBA00022683"/>
    </source>
</evidence>
<evidence type="ECO:0000256" key="2">
    <source>
        <dbReference type="ARBA" id="ARBA00022448"/>
    </source>
</evidence>
<dbReference type="GO" id="GO:0005737">
    <property type="term" value="C:cytoplasm"/>
    <property type="evidence" value="ECO:0007669"/>
    <property type="project" value="UniProtKB-SubCell"/>
</dbReference>
<dbReference type="Gene3D" id="3.40.35.10">
    <property type="entry name" value="Phosphotransferase system, sorbose subfamily IIB component"/>
    <property type="match status" value="1"/>
</dbReference>
<dbReference type="GO" id="GO:0008982">
    <property type="term" value="F:protein-N(PI)-phosphohistidine-sugar phosphotransferase activity"/>
    <property type="evidence" value="ECO:0007669"/>
    <property type="project" value="InterPro"/>
</dbReference>
<dbReference type="Pfam" id="PF03830">
    <property type="entry name" value="PTSIIB_sorb"/>
    <property type="match status" value="1"/>
</dbReference>
<dbReference type="GO" id="GO:0016301">
    <property type="term" value="F:kinase activity"/>
    <property type="evidence" value="ECO:0007669"/>
    <property type="project" value="UniProtKB-KW"/>
</dbReference>
<dbReference type="RefSeq" id="WP_045928547.1">
    <property type="nucleotide sequence ID" value="NZ_KQ033871.1"/>
</dbReference>
<comment type="subcellular location">
    <subcellularLocation>
        <location evidence="1">Cytoplasm</location>
    </subcellularLocation>
</comment>
<keyword evidence="7" id="KW-0418">Kinase</keyword>
<evidence type="ECO:0000256" key="1">
    <source>
        <dbReference type="ARBA" id="ARBA00004496"/>
    </source>
</evidence>
<keyword evidence="3" id="KW-0963">Cytoplasm</keyword>
<keyword evidence="6" id="KW-0598">Phosphotransferase system</keyword>
<dbReference type="PROSITE" id="PS51101">
    <property type="entry name" value="PTS_EIIB_TYPE_4"/>
    <property type="match status" value="1"/>
</dbReference>
<evidence type="ECO:0000256" key="4">
    <source>
        <dbReference type="ARBA" id="ARBA00022597"/>
    </source>
</evidence>
<evidence type="ECO:0000256" key="7">
    <source>
        <dbReference type="ARBA" id="ARBA00022777"/>
    </source>
</evidence>
<dbReference type="InterPro" id="IPR036667">
    <property type="entry name" value="PTS_IIB_sorbose-sp_sf"/>
</dbReference>
<dbReference type="HOGENOM" id="CLU_116175_2_0_9"/>
<dbReference type="EMBL" id="JXBY01000025">
    <property type="protein sequence ID" value="KJY54540.1"/>
    <property type="molecule type" value="Genomic_DNA"/>
</dbReference>
<reference evidence="9 10" key="1">
    <citation type="submission" date="2014-12" db="EMBL/GenBank/DDBJ databases">
        <title>Comparative genomics of the lactic acid bacteria isolated from the honey bee gut.</title>
        <authorList>
            <person name="Ellegaard K.M."/>
            <person name="Tamarit D."/>
            <person name="Javelind E."/>
            <person name="Olofsson T."/>
            <person name="Andersson S.G."/>
            <person name="Vasquez A."/>
        </authorList>
    </citation>
    <scope>NUCLEOTIDE SEQUENCE [LARGE SCALE GENOMIC DNA]</scope>
    <source>
        <strain evidence="9 10">Biut2</strain>
    </source>
</reference>
<name>A0A0F4L7D2_9LACO</name>
<keyword evidence="5" id="KW-0808">Transferase</keyword>
<sequence>MIKFVRLDERLIHGQVAVKWIKQFNITHVIVAKDSLVKDNLMKKTLKMAAPEGTKVAVQSIAGTAKMLQNPKADNANIMLIVDNPADALELIRQIPQIKEINVGNYGRNSINHEPDERKQLTKNIYVNGKERREFKKLVETGRFIYFQTVPEDKKEDLKDILGGK</sequence>
<dbReference type="PATRIC" id="fig|1218493.3.peg.1636"/>
<keyword evidence="4" id="KW-0762">Sugar transport</keyword>
<accession>A0A0F4L7D2</accession>
<organism evidence="9 10">
    <name type="scientific">Lactobacillus kullabergensis</name>
    <dbReference type="NCBI Taxonomy" id="1218493"/>
    <lineage>
        <taxon>Bacteria</taxon>
        <taxon>Bacillati</taxon>
        <taxon>Bacillota</taxon>
        <taxon>Bacilli</taxon>
        <taxon>Lactobacillales</taxon>
        <taxon>Lactobacillaceae</taxon>
        <taxon>Lactobacillus</taxon>
    </lineage>
</organism>
<evidence type="ECO:0000313" key="9">
    <source>
        <dbReference type="EMBL" id="KJY54540.1"/>
    </source>
</evidence>
<protein>
    <submittedName>
        <fullName evidence="9">PTS Man IIB</fullName>
    </submittedName>
</protein>
<evidence type="ECO:0000259" key="8">
    <source>
        <dbReference type="PROSITE" id="PS51101"/>
    </source>
</evidence>
<comment type="caution">
    <text evidence="9">The sequence shown here is derived from an EMBL/GenBank/DDBJ whole genome shotgun (WGS) entry which is preliminary data.</text>
</comment>
<evidence type="ECO:0000256" key="5">
    <source>
        <dbReference type="ARBA" id="ARBA00022679"/>
    </source>
</evidence>
<dbReference type="InterPro" id="IPR004720">
    <property type="entry name" value="PTS_IIB_sorbose-sp"/>
</dbReference>
<dbReference type="STRING" id="1218493.JF76_15630"/>
<dbReference type="SUPFAM" id="SSF52728">
    <property type="entry name" value="PTS IIb component"/>
    <property type="match status" value="1"/>
</dbReference>
<feature type="domain" description="PTS EIIB type-4" evidence="8">
    <location>
        <begin position="1"/>
        <end position="165"/>
    </location>
</feature>
<gene>
    <name evidence="9" type="ORF">JF76_15630</name>
</gene>
<dbReference type="GO" id="GO:0009401">
    <property type="term" value="P:phosphoenolpyruvate-dependent sugar phosphotransferase system"/>
    <property type="evidence" value="ECO:0007669"/>
    <property type="project" value="UniProtKB-KW"/>
</dbReference>
<proteinExistence type="predicted"/>
<dbReference type="AlphaFoldDB" id="A0A0F4L7D2"/>
<evidence type="ECO:0000256" key="3">
    <source>
        <dbReference type="ARBA" id="ARBA00022490"/>
    </source>
</evidence>
<keyword evidence="2" id="KW-0813">Transport</keyword>
<evidence type="ECO:0000313" key="10">
    <source>
        <dbReference type="Proteomes" id="UP000033533"/>
    </source>
</evidence>